<keyword evidence="3" id="KW-1185">Reference proteome</keyword>
<dbReference type="InterPro" id="IPR003607">
    <property type="entry name" value="HD/PDEase_dom"/>
</dbReference>
<dbReference type="AlphaFoldDB" id="S7UN85"/>
<dbReference type="PANTHER" id="PTHR33525">
    <property type="match status" value="1"/>
</dbReference>
<dbReference type="InterPro" id="IPR052340">
    <property type="entry name" value="RNase_Y/CdgJ"/>
</dbReference>
<comment type="caution">
    <text evidence="2">The sequence shown here is derived from an EMBL/GenBank/DDBJ whole genome shotgun (WGS) entry which is preliminary data.</text>
</comment>
<dbReference type="InterPro" id="IPR013976">
    <property type="entry name" value="HDOD"/>
</dbReference>
<dbReference type="CDD" id="cd00077">
    <property type="entry name" value="HDc"/>
    <property type="match status" value="1"/>
</dbReference>
<evidence type="ECO:0000259" key="1">
    <source>
        <dbReference type="PROSITE" id="PS51833"/>
    </source>
</evidence>
<sequence length="423" mass="46090">MGVINIEDVQPGMVLAADLRTTQGRLLLPLGSPITSEHLRIARIWGITEADVQGVSEADAERDALSRLDPEVRKLLDALSGWRFSCCDLSLAPVRQLMRLFMQRAARGATRGKAADLVARYRGPRIPPDVLKAPLPAEKPTCADILKKELGLASLPTIFNEIVEAVKSPKSSAAHIAEVIGKDPSIASRLLRLVNSAFYGFQSQIDTLSRAVAIVGTIQITNLAMGIAVTTSFKGIPEEHLDLRAFWEHSIAVGVMARLLASHARVPGEERLFVAGLLHDIGRLVMVRNFPDLAADAVRRAMASGKPMDDVERVVWGFSHARLGSLLMHEWKLPEGLRKAVDMHHVPFKADAEVEAALIHVADVTAHALGFGHSGSRLVPPLFAEAWKRIGLPISILPTLAAQTENQMRDLMRVFLEDHAAVA</sequence>
<dbReference type="PROSITE" id="PS51833">
    <property type="entry name" value="HDOD"/>
    <property type="match status" value="1"/>
</dbReference>
<reference evidence="2 3" key="1">
    <citation type="journal article" date="2013" name="Genome Announc.">
        <title>Draft genome sequences for three mercury-methylating, sulfate-reducing bacteria.</title>
        <authorList>
            <person name="Brown S.D."/>
            <person name="Hurt R.A.Jr."/>
            <person name="Gilmour C.C."/>
            <person name="Elias D.A."/>
        </authorList>
    </citation>
    <scope>NUCLEOTIDE SEQUENCE [LARGE SCALE GENOMIC DNA]</scope>
    <source>
        <strain evidence="2 3">DSM 16529</strain>
    </source>
</reference>
<dbReference type="EMBL" id="ATHI01000004">
    <property type="protein sequence ID" value="EPR35469.1"/>
    <property type="molecule type" value="Genomic_DNA"/>
</dbReference>
<dbReference type="SMART" id="SM00471">
    <property type="entry name" value="HDc"/>
    <property type="match status" value="1"/>
</dbReference>
<dbReference type="InterPro" id="IPR006675">
    <property type="entry name" value="HDIG_dom"/>
</dbReference>
<evidence type="ECO:0000313" key="3">
    <source>
        <dbReference type="Proteomes" id="UP000014975"/>
    </source>
</evidence>
<dbReference type="Proteomes" id="UP000014975">
    <property type="component" value="Unassembled WGS sequence"/>
</dbReference>
<dbReference type="PATRIC" id="fig|1121439.3.peg.558"/>
<feature type="domain" description="HDOD" evidence="1">
    <location>
        <begin position="152"/>
        <end position="347"/>
    </location>
</feature>
<keyword evidence="2" id="KW-0378">Hydrolase</keyword>
<accession>S7UN85</accession>
<gene>
    <name evidence="2" type="ORF">dsat_2170</name>
</gene>
<dbReference type="Gene3D" id="1.10.3210.10">
    <property type="entry name" value="Hypothetical protein af1432"/>
    <property type="match status" value="1"/>
</dbReference>
<name>S7UN85_9BACT</name>
<protein>
    <submittedName>
        <fullName evidence="2">Metal dependent phosphohydrolase</fullName>
    </submittedName>
</protein>
<dbReference type="NCBIfam" id="TIGR00277">
    <property type="entry name" value="HDIG"/>
    <property type="match status" value="1"/>
</dbReference>
<dbReference type="eggNOG" id="COG1639">
    <property type="taxonomic scope" value="Bacteria"/>
</dbReference>
<dbReference type="Pfam" id="PF08668">
    <property type="entry name" value="HDOD"/>
    <property type="match status" value="1"/>
</dbReference>
<dbReference type="GO" id="GO:0016787">
    <property type="term" value="F:hydrolase activity"/>
    <property type="evidence" value="ECO:0007669"/>
    <property type="project" value="UniProtKB-KW"/>
</dbReference>
<dbReference type="STRING" id="1121439.dsat_2170"/>
<dbReference type="SUPFAM" id="SSF109604">
    <property type="entry name" value="HD-domain/PDEase-like"/>
    <property type="match status" value="1"/>
</dbReference>
<dbReference type="PANTHER" id="PTHR33525:SF3">
    <property type="entry name" value="RIBONUCLEASE Y"/>
    <property type="match status" value="1"/>
</dbReference>
<evidence type="ECO:0000313" key="2">
    <source>
        <dbReference type="EMBL" id="EPR35469.1"/>
    </source>
</evidence>
<dbReference type="RefSeq" id="WP_020886056.1">
    <property type="nucleotide sequence ID" value="NZ_ATHI01000004.1"/>
</dbReference>
<organism evidence="2 3">
    <name type="scientific">Alkalidesulfovibrio alkalitolerans DSM 16529</name>
    <dbReference type="NCBI Taxonomy" id="1121439"/>
    <lineage>
        <taxon>Bacteria</taxon>
        <taxon>Pseudomonadati</taxon>
        <taxon>Thermodesulfobacteriota</taxon>
        <taxon>Desulfovibrionia</taxon>
        <taxon>Desulfovibrionales</taxon>
        <taxon>Desulfovibrionaceae</taxon>
        <taxon>Alkalidesulfovibrio</taxon>
    </lineage>
</organism>
<dbReference type="OrthoDB" id="9803649at2"/>
<proteinExistence type="predicted"/>